<comment type="caution">
    <text evidence="2">The sequence shown here is derived from an EMBL/GenBank/DDBJ whole genome shotgun (WGS) entry which is preliminary data.</text>
</comment>
<feature type="compositionally biased region" description="Basic and acidic residues" evidence="1">
    <location>
        <begin position="117"/>
        <end position="131"/>
    </location>
</feature>
<organism evidence="2 3">
    <name type="scientific">Paracraurococcus lichenis</name>
    <dbReference type="NCBI Taxonomy" id="3064888"/>
    <lineage>
        <taxon>Bacteria</taxon>
        <taxon>Pseudomonadati</taxon>
        <taxon>Pseudomonadota</taxon>
        <taxon>Alphaproteobacteria</taxon>
        <taxon>Acetobacterales</taxon>
        <taxon>Roseomonadaceae</taxon>
        <taxon>Paracraurococcus</taxon>
    </lineage>
</organism>
<accession>A0ABT9E8M8</accession>
<keyword evidence="3" id="KW-1185">Reference proteome</keyword>
<evidence type="ECO:0000313" key="3">
    <source>
        <dbReference type="Proteomes" id="UP001243009"/>
    </source>
</evidence>
<proteinExistence type="predicted"/>
<dbReference type="RefSeq" id="WP_305107396.1">
    <property type="nucleotide sequence ID" value="NZ_JAUTWS010000050.1"/>
</dbReference>
<gene>
    <name evidence="2" type="ORF">Q7A36_29645</name>
</gene>
<feature type="region of interest" description="Disordered" evidence="1">
    <location>
        <begin position="103"/>
        <end position="131"/>
    </location>
</feature>
<dbReference type="Proteomes" id="UP001243009">
    <property type="component" value="Unassembled WGS sequence"/>
</dbReference>
<name>A0ABT9E8M8_9PROT</name>
<dbReference type="EMBL" id="JAUTWS010000050">
    <property type="protein sequence ID" value="MDO9712539.1"/>
    <property type="molecule type" value="Genomic_DNA"/>
</dbReference>
<evidence type="ECO:0000256" key="1">
    <source>
        <dbReference type="SAM" id="MobiDB-lite"/>
    </source>
</evidence>
<reference evidence="2 3" key="1">
    <citation type="submission" date="2023-08" db="EMBL/GenBank/DDBJ databases">
        <title>The draft genome sequence of Paracraurococcus sp. LOR1-02.</title>
        <authorList>
            <person name="Kingkaew E."/>
            <person name="Tanasupawat S."/>
        </authorList>
    </citation>
    <scope>NUCLEOTIDE SEQUENCE [LARGE SCALE GENOMIC DNA]</scope>
    <source>
        <strain evidence="2 3">LOR1-02</strain>
    </source>
</reference>
<evidence type="ECO:0000313" key="2">
    <source>
        <dbReference type="EMBL" id="MDO9712539.1"/>
    </source>
</evidence>
<sequence length="131" mass="14503">MPVEEAAIRRISNNSVALDLYDWLAYRLHALAKSTPVPWAALKAQFGAGCTRMDNFRPTFLENLRLALAVYRHAKVEVIERGLLLHPSHPPVPLRPVSLVAGRPIGTKPARPAVLSDLERGGRQEGRHEGN</sequence>
<protein>
    <submittedName>
        <fullName evidence="2">Replication protein RepA</fullName>
    </submittedName>
</protein>